<dbReference type="EMBL" id="JAIQCV010000007">
    <property type="protein sequence ID" value="KAH1083414.1"/>
    <property type="molecule type" value="Genomic_DNA"/>
</dbReference>
<sequence length="217" mass="25316">MEVRRELENMLHHEELLWHQKARCDWLVLSDCNTKFFHTCTLKRRNQSKITTLKNEEGEWIMDEEQLKLEAVNFNMTLYGERPSSMRGLPLNPFLCLTDKDFNLLNNLISDEEIKAALFHMAPLKAIGSDGYHIFFLTKSMRSYSVSLMVLWNGVPTSKFWPARRIQQGCHLSHYLFIFCMEWLAHSIRAAINAGNRDPICLARNGSPVSYLFSQMI</sequence>
<dbReference type="Proteomes" id="UP000828251">
    <property type="component" value="Unassembled WGS sequence"/>
</dbReference>
<keyword evidence="2" id="KW-1185">Reference proteome</keyword>
<gene>
    <name evidence="1" type="ORF">J1N35_023175</name>
</gene>
<reference evidence="1 2" key="1">
    <citation type="journal article" date="2021" name="Plant Biotechnol. J.">
        <title>Multi-omics assisted identification of the key and species-specific regulatory components of drought-tolerant mechanisms in Gossypium stocksii.</title>
        <authorList>
            <person name="Yu D."/>
            <person name="Ke L."/>
            <person name="Zhang D."/>
            <person name="Wu Y."/>
            <person name="Sun Y."/>
            <person name="Mei J."/>
            <person name="Sun J."/>
            <person name="Sun Y."/>
        </authorList>
    </citation>
    <scope>NUCLEOTIDE SEQUENCE [LARGE SCALE GENOMIC DNA]</scope>
    <source>
        <strain evidence="2">cv. E1</strain>
        <tissue evidence="1">Leaf</tissue>
    </source>
</reference>
<evidence type="ECO:0000313" key="2">
    <source>
        <dbReference type="Proteomes" id="UP000828251"/>
    </source>
</evidence>
<name>A0A9D3VJ47_9ROSI</name>
<comment type="caution">
    <text evidence="1">The sequence shown here is derived from an EMBL/GenBank/DDBJ whole genome shotgun (WGS) entry which is preliminary data.</text>
</comment>
<protein>
    <recommendedName>
        <fullName evidence="3">Reverse transcriptase domain-containing protein</fullName>
    </recommendedName>
</protein>
<dbReference type="AlphaFoldDB" id="A0A9D3VJ47"/>
<dbReference type="OrthoDB" id="1304953at2759"/>
<evidence type="ECO:0008006" key="3">
    <source>
        <dbReference type="Google" id="ProtNLM"/>
    </source>
</evidence>
<evidence type="ECO:0000313" key="1">
    <source>
        <dbReference type="EMBL" id="KAH1083414.1"/>
    </source>
</evidence>
<accession>A0A9D3VJ47</accession>
<organism evidence="1 2">
    <name type="scientific">Gossypium stocksii</name>
    <dbReference type="NCBI Taxonomy" id="47602"/>
    <lineage>
        <taxon>Eukaryota</taxon>
        <taxon>Viridiplantae</taxon>
        <taxon>Streptophyta</taxon>
        <taxon>Embryophyta</taxon>
        <taxon>Tracheophyta</taxon>
        <taxon>Spermatophyta</taxon>
        <taxon>Magnoliopsida</taxon>
        <taxon>eudicotyledons</taxon>
        <taxon>Gunneridae</taxon>
        <taxon>Pentapetalae</taxon>
        <taxon>rosids</taxon>
        <taxon>malvids</taxon>
        <taxon>Malvales</taxon>
        <taxon>Malvaceae</taxon>
        <taxon>Malvoideae</taxon>
        <taxon>Gossypium</taxon>
    </lineage>
</organism>
<proteinExistence type="predicted"/>